<keyword evidence="1" id="KW-0472">Membrane</keyword>
<name>A0AAR5PJY2_DENPD</name>
<dbReference type="GeneID" id="109538424"/>
<feature type="transmembrane region" description="Helical" evidence="1">
    <location>
        <begin position="231"/>
        <end position="254"/>
    </location>
</feature>
<dbReference type="KEGG" id="dpa:109538424"/>
<sequence>MTKITEISFNNTDTDSKIEYLKTFSKRMLKTQLFIGSYEEKRYVEAVDSYRDVVRIDSDETQFIGNLEVVTRKLKQEFYNETAWIGITDPNTIGAPAGYSLWTVLPIGVFGKYWFKVKSVAFTEQEVRLKLDVVRPLRSEQSTADSSGISASQDFDLKTSLLDASSSVHSSFTSWIKTNLTLTNIRSTVIFLSLLLTTIIAGAINLVKYLMEYSLKVMNQTSKIIEVCTPILITCIELVRSILFGILSMIVTLLRGKQLSQQVIYVPSPNPPRQYMLQYPTKRSARQRGSSVTIQPIDD</sequence>
<dbReference type="Proteomes" id="UP000019118">
    <property type="component" value="Unassembled WGS sequence"/>
</dbReference>
<organism evidence="2 3">
    <name type="scientific">Dendroctonus ponderosae</name>
    <name type="common">Mountain pine beetle</name>
    <dbReference type="NCBI Taxonomy" id="77166"/>
    <lineage>
        <taxon>Eukaryota</taxon>
        <taxon>Metazoa</taxon>
        <taxon>Ecdysozoa</taxon>
        <taxon>Arthropoda</taxon>
        <taxon>Hexapoda</taxon>
        <taxon>Insecta</taxon>
        <taxon>Pterygota</taxon>
        <taxon>Neoptera</taxon>
        <taxon>Endopterygota</taxon>
        <taxon>Coleoptera</taxon>
        <taxon>Polyphaga</taxon>
        <taxon>Cucujiformia</taxon>
        <taxon>Curculionidae</taxon>
        <taxon>Scolytinae</taxon>
        <taxon>Dendroctonus</taxon>
    </lineage>
</organism>
<keyword evidence="3" id="KW-1185">Reference proteome</keyword>
<keyword evidence="1" id="KW-0812">Transmembrane</keyword>
<keyword evidence="1" id="KW-1133">Transmembrane helix</keyword>
<dbReference type="EnsemblMetazoa" id="XM_019905648.1">
    <property type="protein sequence ID" value="XP_019761207.1"/>
    <property type="gene ID" value="LOC109538424"/>
</dbReference>
<accession>A0AAR5PJY2</accession>
<dbReference type="AlphaFoldDB" id="A0AAR5PJY2"/>
<evidence type="ECO:0000313" key="3">
    <source>
        <dbReference type="Proteomes" id="UP000019118"/>
    </source>
</evidence>
<proteinExistence type="predicted"/>
<reference evidence="2" key="2">
    <citation type="submission" date="2024-08" db="UniProtKB">
        <authorList>
            <consortium name="EnsemblMetazoa"/>
        </authorList>
    </citation>
    <scope>IDENTIFICATION</scope>
</reference>
<dbReference type="RefSeq" id="XP_019761207.1">
    <property type="nucleotide sequence ID" value="XM_019905648.2"/>
</dbReference>
<evidence type="ECO:0000256" key="1">
    <source>
        <dbReference type="SAM" id="Phobius"/>
    </source>
</evidence>
<reference evidence="3" key="1">
    <citation type="journal article" date="2013" name="Genome Biol.">
        <title>Draft genome of the mountain pine beetle, Dendroctonus ponderosae Hopkins, a major forest pest.</title>
        <authorList>
            <person name="Keeling C.I."/>
            <person name="Yuen M.M."/>
            <person name="Liao N.Y."/>
            <person name="Docking T.R."/>
            <person name="Chan S.K."/>
            <person name="Taylor G.A."/>
            <person name="Palmquist D.L."/>
            <person name="Jackman S.D."/>
            <person name="Nguyen A."/>
            <person name="Li M."/>
            <person name="Henderson H."/>
            <person name="Janes J.K."/>
            <person name="Zhao Y."/>
            <person name="Pandoh P."/>
            <person name="Moore R."/>
            <person name="Sperling F.A."/>
            <person name="Huber D.P."/>
            <person name="Birol I."/>
            <person name="Jones S.J."/>
            <person name="Bohlmann J."/>
        </authorList>
    </citation>
    <scope>NUCLEOTIDE SEQUENCE</scope>
</reference>
<evidence type="ECO:0000313" key="2">
    <source>
        <dbReference type="EnsemblMetazoa" id="XP_019761207.1"/>
    </source>
</evidence>
<protein>
    <submittedName>
        <fullName evidence="2">Uncharacterized protein</fullName>
    </submittedName>
</protein>
<feature type="transmembrane region" description="Helical" evidence="1">
    <location>
        <begin position="189"/>
        <end position="211"/>
    </location>
</feature>